<dbReference type="GO" id="GO:0016209">
    <property type="term" value="F:antioxidant activity"/>
    <property type="evidence" value="ECO:0007669"/>
    <property type="project" value="InterPro"/>
</dbReference>
<dbReference type="GO" id="GO:0016491">
    <property type="term" value="F:oxidoreductase activity"/>
    <property type="evidence" value="ECO:0007669"/>
    <property type="project" value="InterPro"/>
</dbReference>
<dbReference type="InterPro" id="IPR036249">
    <property type="entry name" value="Thioredoxin-like_sf"/>
</dbReference>
<feature type="domain" description="Thioredoxin" evidence="2">
    <location>
        <begin position="21"/>
        <end position="160"/>
    </location>
</feature>
<evidence type="ECO:0000259" key="2">
    <source>
        <dbReference type="PROSITE" id="PS51352"/>
    </source>
</evidence>
<accession>A0A2M7E9M4</accession>
<keyword evidence="1" id="KW-0732">Signal</keyword>
<dbReference type="CDD" id="cd02966">
    <property type="entry name" value="TlpA_like_family"/>
    <property type="match status" value="1"/>
</dbReference>
<dbReference type="InterPro" id="IPR050553">
    <property type="entry name" value="Thioredoxin_ResA/DsbE_sf"/>
</dbReference>
<dbReference type="PANTHER" id="PTHR42852:SF18">
    <property type="entry name" value="CHROMOSOME UNDETERMINED SCAFFOLD_47, WHOLE GENOME SHOTGUN SEQUENCE"/>
    <property type="match status" value="1"/>
</dbReference>
<feature type="chain" id="PRO_5014973580" description="Thioredoxin domain-containing protein" evidence="1">
    <location>
        <begin position="21"/>
        <end position="161"/>
    </location>
</feature>
<dbReference type="EMBL" id="PETL01000107">
    <property type="protein sequence ID" value="PIV64437.1"/>
    <property type="molecule type" value="Genomic_DNA"/>
</dbReference>
<protein>
    <recommendedName>
        <fullName evidence="2">Thioredoxin domain-containing protein</fullName>
    </recommendedName>
</protein>
<name>A0A2M7E9M4_9BACT</name>
<dbReference type="PANTHER" id="PTHR42852">
    <property type="entry name" value="THIOL:DISULFIDE INTERCHANGE PROTEIN DSBE"/>
    <property type="match status" value="1"/>
</dbReference>
<evidence type="ECO:0000256" key="1">
    <source>
        <dbReference type="SAM" id="SignalP"/>
    </source>
</evidence>
<dbReference type="SUPFAM" id="SSF52833">
    <property type="entry name" value="Thioredoxin-like"/>
    <property type="match status" value="1"/>
</dbReference>
<proteinExistence type="predicted"/>
<dbReference type="InterPro" id="IPR000866">
    <property type="entry name" value="AhpC/TSA"/>
</dbReference>
<sequence length="161" mass="18806">MFRYWKVFALVFILASVVYAAEEGEKAPDFTLPDISQKEVRLSDYRGKVIILDFWAPECNPCRMEIPDFVELQKEWADQGLQIIGITLSRTRLEVLKSFAKTHKINYPVLLGDEVILRKYGPIRGIPTTFVIDKEGKIYKKYIGYRKKKIFEEDIKKLLGR</sequence>
<comment type="caution">
    <text evidence="3">The sequence shown here is derived from an EMBL/GenBank/DDBJ whole genome shotgun (WGS) entry which is preliminary data.</text>
</comment>
<dbReference type="Proteomes" id="UP000228886">
    <property type="component" value="Unassembled WGS sequence"/>
</dbReference>
<organism evidence="3 4">
    <name type="scientific">bacterium (Candidatus Ratteibacteria) CG01_land_8_20_14_3_00_40_19</name>
    <dbReference type="NCBI Taxonomy" id="2014290"/>
    <lineage>
        <taxon>Bacteria</taxon>
        <taxon>Candidatus Ratteibacteria</taxon>
    </lineage>
</organism>
<gene>
    <name evidence="3" type="ORF">COS11_02165</name>
</gene>
<dbReference type="Pfam" id="PF00578">
    <property type="entry name" value="AhpC-TSA"/>
    <property type="match status" value="1"/>
</dbReference>
<dbReference type="Gene3D" id="3.40.30.10">
    <property type="entry name" value="Glutaredoxin"/>
    <property type="match status" value="1"/>
</dbReference>
<evidence type="ECO:0000313" key="3">
    <source>
        <dbReference type="EMBL" id="PIV64437.1"/>
    </source>
</evidence>
<dbReference type="InterPro" id="IPR013766">
    <property type="entry name" value="Thioredoxin_domain"/>
</dbReference>
<evidence type="ECO:0000313" key="4">
    <source>
        <dbReference type="Proteomes" id="UP000228886"/>
    </source>
</evidence>
<feature type="signal peptide" evidence="1">
    <location>
        <begin position="1"/>
        <end position="20"/>
    </location>
</feature>
<reference evidence="4" key="1">
    <citation type="submission" date="2017-09" db="EMBL/GenBank/DDBJ databases">
        <title>Depth-based differentiation of microbial function through sediment-hosted aquifers and enrichment of novel symbionts in the deep terrestrial subsurface.</title>
        <authorList>
            <person name="Probst A.J."/>
            <person name="Ladd B."/>
            <person name="Jarett J.K."/>
            <person name="Geller-Mcgrath D.E."/>
            <person name="Sieber C.M.K."/>
            <person name="Emerson J.B."/>
            <person name="Anantharaman K."/>
            <person name="Thomas B.C."/>
            <person name="Malmstrom R."/>
            <person name="Stieglmeier M."/>
            <person name="Klingl A."/>
            <person name="Woyke T."/>
            <person name="Ryan C.M."/>
            <person name="Banfield J.F."/>
        </authorList>
    </citation>
    <scope>NUCLEOTIDE SEQUENCE [LARGE SCALE GENOMIC DNA]</scope>
</reference>
<dbReference type="AlphaFoldDB" id="A0A2M7E9M4"/>
<dbReference type="PROSITE" id="PS51352">
    <property type="entry name" value="THIOREDOXIN_2"/>
    <property type="match status" value="1"/>
</dbReference>